<dbReference type="AlphaFoldDB" id="A0A4U0TVS8"/>
<evidence type="ECO:0000256" key="1">
    <source>
        <dbReference type="SAM" id="MobiDB-lite"/>
    </source>
</evidence>
<proteinExistence type="predicted"/>
<dbReference type="OrthoDB" id="3908299at2759"/>
<evidence type="ECO:0000313" key="2">
    <source>
        <dbReference type="EMBL" id="TKA26367.1"/>
    </source>
</evidence>
<accession>A0A4U0TVS8</accession>
<protein>
    <submittedName>
        <fullName evidence="2">Uncharacterized protein</fullName>
    </submittedName>
</protein>
<evidence type="ECO:0000313" key="3">
    <source>
        <dbReference type="Proteomes" id="UP000308549"/>
    </source>
</evidence>
<dbReference type="EMBL" id="NAJL01000029">
    <property type="protein sequence ID" value="TKA26367.1"/>
    <property type="molecule type" value="Genomic_DNA"/>
</dbReference>
<organism evidence="2 3">
    <name type="scientific">Salinomyces thailandicus</name>
    <dbReference type="NCBI Taxonomy" id="706561"/>
    <lineage>
        <taxon>Eukaryota</taxon>
        <taxon>Fungi</taxon>
        <taxon>Dikarya</taxon>
        <taxon>Ascomycota</taxon>
        <taxon>Pezizomycotina</taxon>
        <taxon>Dothideomycetes</taxon>
        <taxon>Dothideomycetidae</taxon>
        <taxon>Mycosphaerellales</taxon>
        <taxon>Teratosphaeriaceae</taxon>
        <taxon>Salinomyces</taxon>
    </lineage>
</organism>
<keyword evidence="3" id="KW-1185">Reference proteome</keyword>
<sequence length="324" mass="36188">MEHLNSNSQGWGHQYTPAQGSSYQRPNDGSAVGAYQQYGGTPQYQGHFQTQPQMMPQQHQWPITPSQNQQPQWNQAQQYAVPTTGAEQQQTTTTTHVTQDVQTYHQTGMQGKSYQQAPVQPKIDYEALKVAAPLPLTPSVPLSSGQSTTTTIRQELRSYQGSDTGGKAFRKAQKQNTVREFEARVQQMIIWLGGCPMRFPWYKNKNGYICAGGNHAITHEEIDKWLQNPSYSSEIGLVNTFFTPGERRLPDGRPLYVQAWHPPPVDLWQPMHRKHEEFCRLAIAAGYGPGHPGPLLGTEGHVCRDSISEAELAEWDGDACSAVA</sequence>
<feature type="region of interest" description="Disordered" evidence="1">
    <location>
        <begin position="1"/>
        <end position="96"/>
    </location>
</feature>
<gene>
    <name evidence="2" type="ORF">B0A50_05146</name>
</gene>
<feature type="compositionally biased region" description="Low complexity" evidence="1">
    <location>
        <begin position="33"/>
        <end position="60"/>
    </location>
</feature>
<dbReference type="Proteomes" id="UP000308549">
    <property type="component" value="Unassembled WGS sequence"/>
</dbReference>
<reference evidence="2 3" key="1">
    <citation type="submission" date="2017-03" db="EMBL/GenBank/DDBJ databases">
        <title>Genomes of endolithic fungi from Antarctica.</title>
        <authorList>
            <person name="Coleine C."/>
            <person name="Masonjones S."/>
            <person name="Stajich J.E."/>
        </authorList>
    </citation>
    <scope>NUCLEOTIDE SEQUENCE [LARGE SCALE GENOMIC DNA]</scope>
    <source>
        <strain evidence="2 3">CCFEE 6315</strain>
    </source>
</reference>
<feature type="compositionally biased region" description="Low complexity" evidence="1">
    <location>
        <begin position="67"/>
        <end position="96"/>
    </location>
</feature>
<feature type="compositionally biased region" description="Polar residues" evidence="1">
    <location>
        <begin position="1"/>
        <end position="27"/>
    </location>
</feature>
<comment type="caution">
    <text evidence="2">The sequence shown here is derived from an EMBL/GenBank/DDBJ whole genome shotgun (WGS) entry which is preliminary data.</text>
</comment>
<name>A0A4U0TVS8_9PEZI</name>